<organism evidence="2">
    <name type="scientific">Culicoides sonorensis</name>
    <name type="common">Biting midge</name>
    <dbReference type="NCBI Taxonomy" id="179676"/>
    <lineage>
        <taxon>Eukaryota</taxon>
        <taxon>Metazoa</taxon>
        <taxon>Ecdysozoa</taxon>
        <taxon>Arthropoda</taxon>
        <taxon>Hexapoda</taxon>
        <taxon>Insecta</taxon>
        <taxon>Pterygota</taxon>
        <taxon>Neoptera</taxon>
        <taxon>Endopterygota</taxon>
        <taxon>Diptera</taxon>
        <taxon>Nematocera</taxon>
        <taxon>Chironomoidea</taxon>
        <taxon>Ceratopogonidae</taxon>
        <taxon>Ceratopogoninae</taxon>
        <taxon>Culicoides</taxon>
        <taxon>Monoculicoides</taxon>
    </lineage>
</organism>
<protein>
    <submittedName>
        <fullName evidence="2">CSON001428 protein</fullName>
    </submittedName>
</protein>
<sequence length="68" mass="7797">MKLLFVLVATFLVAQAAVVEEHQKISVQDAQMIQSLPIEFQEYEISEYQSTTWCLIADFLISYQNILG</sequence>
<keyword evidence="1" id="KW-0732">Signal</keyword>
<dbReference type="EMBL" id="UFQT01001211">
    <property type="protein sequence ID" value="SSX29535.1"/>
    <property type="molecule type" value="Genomic_DNA"/>
</dbReference>
<proteinExistence type="predicted"/>
<evidence type="ECO:0000256" key="1">
    <source>
        <dbReference type="SAM" id="SignalP"/>
    </source>
</evidence>
<dbReference type="AlphaFoldDB" id="A0A336MHE0"/>
<name>A0A336MHE0_CULSO</name>
<feature type="chain" id="PRO_5016276666" evidence="1">
    <location>
        <begin position="17"/>
        <end position="68"/>
    </location>
</feature>
<feature type="signal peptide" evidence="1">
    <location>
        <begin position="1"/>
        <end position="16"/>
    </location>
</feature>
<gene>
    <name evidence="2" type="primary">CSON001428</name>
</gene>
<accession>A0A336MHE0</accession>
<evidence type="ECO:0000313" key="2">
    <source>
        <dbReference type="EMBL" id="SSX29535.1"/>
    </source>
</evidence>
<reference evidence="2" key="1">
    <citation type="submission" date="2018-07" db="EMBL/GenBank/DDBJ databases">
        <authorList>
            <person name="Quirk P.G."/>
            <person name="Krulwich T.A."/>
        </authorList>
    </citation>
    <scope>NUCLEOTIDE SEQUENCE</scope>
</reference>
<dbReference type="VEuPathDB" id="VectorBase:CSON001428"/>